<evidence type="ECO:0008006" key="8">
    <source>
        <dbReference type="Google" id="ProtNLM"/>
    </source>
</evidence>
<dbReference type="EMBL" id="BLAF01000038">
    <property type="protein sequence ID" value="GES23068.1"/>
    <property type="molecule type" value="Genomic_DNA"/>
</dbReference>
<dbReference type="PANTHER" id="PTHR32305:SF15">
    <property type="entry name" value="PROTEIN RHSA-RELATED"/>
    <property type="match status" value="1"/>
</dbReference>
<dbReference type="Pfam" id="PF05593">
    <property type="entry name" value="RHS_repeat"/>
    <property type="match status" value="5"/>
</dbReference>
<dbReference type="SUPFAM" id="SSF49899">
    <property type="entry name" value="Concanavalin A-like lectins/glucanases"/>
    <property type="match status" value="1"/>
</dbReference>
<evidence type="ECO:0000256" key="2">
    <source>
        <dbReference type="SAM" id="MobiDB-lite"/>
    </source>
</evidence>
<evidence type="ECO:0000313" key="7">
    <source>
        <dbReference type="Proteomes" id="UP000377595"/>
    </source>
</evidence>
<feature type="chain" id="PRO_5024416321" description="Intein C-terminal splicing domain-containing protein" evidence="3">
    <location>
        <begin position="18"/>
        <end position="2484"/>
    </location>
</feature>
<dbReference type="InterPro" id="IPR056823">
    <property type="entry name" value="TEN-like_YD-shell"/>
</dbReference>
<reference evidence="6 7" key="1">
    <citation type="submission" date="2019-10" db="EMBL/GenBank/DDBJ databases">
        <title>Whole genome shotgun sequence of Acrocarpospora pleiomorpha NBRC 16267.</title>
        <authorList>
            <person name="Ichikawa N."/>
            <person name="Kimura A."/>
            <person name="Kitahashi Y."/>
            <person name="Komaki H."/>
            <person name="Oguchi A."/>
        </authorList>
    </citation>
    <scope>NUCLEOTIDE SEQUENCE [LARGE SCALE GENOMIC DNA]</scope>
    <source>
        <strain evidence="6 7">NBRC 16267</strain>
    </source>
</reference>
<feature type="compositionally biased region" description="Acidic residues" evidence="2">
    <location>
        <begin position="2350"/>
        <end position="2370"/>
    </location>
</feature>
<dbReference type="CDD" id="cd00110">
    <property type="entry name" value="LamG"/>
    <property type="match status" value="1"/>
</dbReference>
<feature type="domain" description="DUF6531" evidence="4">
    <location>
        <begin position="230"/>
        <end position="299"/>
    </location>
</feature>
<dbReference type="RefSeq" id="WP_281361625.1">
    <property type="nucleotide sequence ID" value="NZ_BAAAHM010000039.1"/>
</dbReference>
<feature type="domain" description="Teneurin-like YD-shell" evidence="5">
    <location>
        <begin position="1799"/>
        <end position="2050"/>
    </location>
</feature>
<dbReference type="InterPro" id="IPR006530">
    <property type="entry name" value="YD"/>
</dbReference>
<protein>
    <recommendedName>
        <fullName evidence="8">Intein C-terminal splicing domain-containing protein</fullName>
    </recommendedName>
</protein>
<evidence type="ECO:0000259" key="5">
    <source>
        <dbReference type="Pfam" id="PF25023"/>
    </source>
</evidence>
<gene>
    <name evidence="6" type="ORF">Aple_059670</name>
</gene>
<dbReference type="InterPro" id="IPR050708">
    <property type="entry name" value="T6SS_VgrG/RHS"/>
</dbReference>
<dbReference type="InterPro" id="IPR013320">
    <property type="entry name" value="ConA-like_dom_sf"/>
</dbReference>
<comment type="caution">
    <text evidence="6">The sequence shown here is derived from an EMBL/GenBank/DDBJ whole genome shotgun (WGS) entry which is preliminary data.</text>
</comment>
<dbReference type="PANTHER" id="PTHR32305">
    <property type="match status" value="1"/>
</dbReference>
<keyword evidence="3" id="KW-0732">Signal</keyword>
<dbReference type="Pfam" id="PF20148">
    <property type="entry name" value="DUF6531"/>
    <property type="match status" value="1"/>
</dbReference>
<feature type="region of interest" description="Disordered" evidence="2">
    <location>
        <begin position="2349"/>
        <end position="2370"/>
    </location>
</feature>
<dbReference type="Gene3D" id="2.60.120.200">
    <property type="match status" value="1"/>
</dbReference>
<sequence>MPALVQLAPAAVSPAVAAPKAVPTPVQLDGSAAGLPHLVDPSVTRTAVKVDGPRADIKRPNSALPVEGRFDPAPVAVRVDPSKWETAAPGGEFGAPPLAPSRGVTMVAPVWVDGAPADKALVGSTTPTLIAFATSTAGGVDYQFLVCDKPPAQATWCGQSSVLTNGVWKVPAGNLAWDKEYFWQVTLIDRVSTQTALSPVRSFTTGVREPLVTSNLANRMTEGQEFHQLVGNYTTAFTDATVATVGPALSLTRSYNSLDPRSDGMFGAGWSSRWDMKVVSENGGNTLLVTYPDGRQFRFASKGGGAYEAPPGMHAALATVAGGGWKLMDKTSTTYSFDSTGKLTKVADARGRAQDLTYSGGKLSTVTGVGGRKLTFTWTGNHVTSVATDPVSGSPLTWNYTYTGDNLTQVCAPVVAPNCTAYTYDSGSQYRTRVLDSDPVGYWRLGEASGTSAADLGSGGTSATYTSVTLGQAGALGGSTDTAISTTTGSVRLPQNTIARLSTQLSIEAWFKTTQNGIVVSAASAATSNVPRQPVIYVGNDGKLRAQFLERPETGGPSPIIPITSSGTVNNGAWHHAVLIVNDSVETLYLDGVSVGSGVGVGKLDPWPAFASAGNGIMGSWASFWPSAPTSSTATFPFKGQLDEVAVFDRPLTAQEVQRHFAAGQAQPNKLSKITLPSGRVWATNVYDTATDRLKTHTDADGGVWQIGVPTYDKVTGLSTVAVTDPASGTLKYVHDAWRNYRLVSETDQLNKITSYSYDTGGFVTKKIDRNGNPTEWFNDARGNVIGVKYCRAAGNCQTEHRTYHLTAGNEFDPRNDRLTVVRDARSASATDNTYATTVGYTAQGELASVTAPATADFPSGRAFSQTFTDGTEVAIGGGTMPAGLVEVAKDPKLNETTYAYNSSGDLAELTESSGLVTRFTYDPLGRVLSRTVVSDAYPAGVTTTFAYDGRSALTRQTGPGLLNELSSVSHTAEARLTYDADGNRATFTLADTTGGDPDRTTSYTYDTHGRLETITGPESAVAHYAHNTRGALASYTDPAGALTTYGYTSRAELATITLKAWTGNPNAPTPPVDVVTASYAYDPGGRLATYTDVMGRKTTYTYFTDGLLSQKIATQARLNGSTTPRDVVLEDNLYDAATHLTRQTIGGGKTRTDYVIDAAGRLVSSTLDPAGLARKTTYGYDANTNITTATRTATGTARTESLSFEYDAADQPTKSTVENGATDLVTTWTYDDRGLVEEVTPPRGNEVGATRLDHTTLFRYDPAGQLVEVETPPVAVERDGNAPVTERPSTRFGYNSGGWRTHVSGPEGRTSTAVYDKVGRLTSITGTPYTPPGGTALTPSISYGYDTAGRQTTVTDPRGQVTNKVYDALGRLVRITDPPATTGATRGNWDYTYTLNGETASATDPTGARREATYDDLGRTITSTIIERKPSNLVLTRNLTYDDAGNLLTTQRPAGDTTTRTVNPAGELTELIEPSTDKTLFAYDLAGRETKITDPLGNATAVDYDLAGRPTAIKDLDAASQVLRTRSMTFDADGNVTASTDAEGHTTTRAFDPAGRLTQLVEPIETADSITTSFGYDAAGARTRYTDGRGNLTLTTYNTLGLRESLIEPSTTQHPALTDRTWTTSYDAAGNPVKLVEPGGVQLDRTFDNLGRLTAENGTGAEAADVSRAYSYDLAGRATGAGNLAFTFNDRGRLLTTTAGGVGQASFGYDANGRLNLRTDAAGTANFTWDGDDRLATAKDPLTNLTITYGYDKADRLTSATHGAGGPVRTYTWDALNRLATDTLKTSGGATLAAIGYGYDDEDRLTSKTTTGTAGSGTNEYAYDQAGRLSSWTAPGGAVTVYDWDKSGNRTGAGAETFTYDQRNRLTSGGGTSYTYAPRGTIATATTGATTKTYTFDAFDRMTADGDAAYGYDALDRLASRTRLGVTTRFRYSATGNDLAAVTDAVGTVIESYGRGAFGNALSAKTGAAAARLLMADRHGDIIASFSTSGLIGSSAFDPFGTVLTTSGSQPQLGYQGEWTDADTGATNMHARWYQPGLGGFLSRDTWNLPPIPSGTANRYAYANGDPLNQIDPSGHRPEPPGPRAEPQSPSDRCLVSPKVPLTLSEAKAAASKKTASKKIPSPSDPCEIKDPSTIGGGGNGNTGNNSAEPTQRSAPAGGGKGGGNGGGNGNKGGGKGGGNGGNSGKPPAIRESDKQTHIPPPDPYQHGVCTIMPQDQCGAAVNVDIDKGGNDRAPVIDVPDDIRPECVWSTDPGTFACTTNPEPLGPIEEILPPAPRDQGEWCLGCPGTLPEIPEDLPPYVIGGGEFGGFGPGILFPPGIGGPGGFSNGDCPLVLLYGCDGTRTHYDTDNDGVPDSADADDDGDGVLDAADDDVANYTEEDVDNVEEHLNRPELHHSDANDSMIDRIRDAIREGRPLTEGEKNFMKHELTERELMDGGMSYDDAHEEAMKAHPLFKNYDPEVIDQHHELFNNRWRGAWDLPPR</sequence>
<dbReference type="Pfam" id="PF25023">
    <property type="entry name" value="TEN_YD-shell"/>
    <property type="match status" value="1"/>
</dbReference>
<feature type="compositionally biased region" description="Gly residues" evidence="2">
    <location>
        <begin position="2158"/>
        <end position="2185"/>
    </location>
</feature>
<organism evidence="6 7">
    <name type="scientific">Acrocarpospora pleiomorpha</name>
    <dbReference type="NCBI Taxonomy" id="90975"/>
    <lineage>
        <taxon>Bacteria</taxon>
        <taxon>Bacillati</taxon>
        <taxon>Actinomycetota</taxon>
        <taxon>Actinomycetes</taxon>
        <taxon>Streptosporangiales</taxon>
        <taxon>Streptosporangiaceae</taxon>
        <taxon>Acrocarpospora</taxon>
    </lineage>
</organism>
<dbReference type="InterPro" id="IPR022385">
    <property type="entry name" value="Rhs_assc_core"/>
</dbReference>
<dbReference type="InterPro" id="IPR045351">
    <property type="entry name" value="DUF6531"/>
</dbReference>
<evidence type="ECO:0000256" key="1">
    <source>
        <dbReference type="ARBA" id="ARBA00022737"/>
    </source>
</evidence>
<accession>A0A5M3XXN7</accession>
<evidence type="ECO:0000313" key="6">
    <source>
        <dbReference type="EMBL" id="GES23068.1"/>
    </source>
</evidence>
<feature type="region of interest" description="Disordered" evidence="2">
    <location>
        <begin position="1279"/>
        <end position="1311"/>
    </location>
</feature>
<keyword evidence="1" id="KW-0677">Repeat</keyword>
<dbReference type="NCBIfam" id="TIGR01643">
    <property type="entry name" value="YD_repeat_2x"/>
    <property type="match status" value="6"/>
</dbReference>
<feature type="compositionally biased region" description="Low complexity" evidence="2">
    <location>
        <begin position="2106"/>
        <end position="2123"/>
    </location>
</feature>
<keyword evidence="7" id="KW-1185">Reference proteome</keyword>
<dbReference type="Pfam" id="PF13385">
    <property type="entry name" value="Laminin_G_3"/>
    <property type="match status" value="1"/>
</dbReference>
<dbReference type="Proteomes" id="UP000377595">
    <property type="component" value="Unassembled WGS sequence"/>
</dbReference>
<name>A0A5M3XXN7_9ACTN</name>
<dbReference type="InterPro" id="IPR001791">
    <property type="entry name" value="Laminin_G"/>
</dbReference>
<evidence type="ECO:0000259" key="4">
    <source>
        <dbReference type="Pfam" id="PF20148"/>
    </source>
</evidence>
<evidence type="ECO:0000256" key="3">
    <source>
        <dbReference type="SAM" id="SignalP"/>
    </source>
</evidence>
<feature type="region of interest" description="Disordered" evidence="2">
    <location>
        <begin position="2059"/>
        <end position="2212"/>
    </location>
</feature>
<feature type="signal peptide" evidence="3">
    <location>
        <begin position="1"/>
        <end position="17"/>
    </location>
</feature>
<dbReference type="Gene3D" id="2.180.10.10">
    <property type="entry name" value="RHS repeat-associated core"/>
    <property type="match status" value="5"/>
</dbReference>
<proteinExistence type="predicted"/>
<dbReference type="NCBIfam" id="TIGR03696">
    <property type="entry name" value="Rhs_assc_core"/>
    <property type="match status" value="1"/>
</dbReference>
<dbReference type="InterPro" id="IPR031325">
    <property type="entry name" value="RHS_repeat"/>
</dbReference>